<name>A0A2I2GJF2_9EURO</name>
<feature type="region of interest" description="Disordered" evidence="1">
    <location>
        <begin position="414"/>
        <end position="433"/>
    </location>
</feature>
<accession>A0A2I2GJF2</accession>
<dbReference type="EMBL" id="MSFO01000002">
    <property type="protein sequence ID" value="PLB53009.1"/>
    <property type="molecule type" value="Genomic_DNA"/>
</dbReference>
<sequence>MKRCLCPARLLRPSVSSLNRRVLGASLHSGLRSWRSSPGRRQWSRQYSVSSRPPPFDRRLLENYASAETKKCPVPWQQQSDLEAWMVLLEQYLPPSLRRCSQDADEDTTSATAATTPTQESFARTLELNNLLMNARSFGGLDLLAHLGFRFNNWPAVYHLTNQLLDAADALNEVAVPVRHLSDYSWGRGTGLSLDQLTDQSADSAPRPESLSGSPPVSGLTSLDAFTERPFAHDHSKRIMAEVWQGLGSIVLDAADASPNESKLAMSCVFRILARLHHSGAVADRLYKYVPPTAHQTVFRPPGMHLLSTHIMNVLSDAAWLMHEAEVAAQAAAAGEDSPYLPFKMGIRELGPEIWLEFILWCCVEHGHVKEGVWLVNQMKRRAGDLAWKFESWRPLLQRPELVWKTNIDQEESWRHTPAEERTPSLRKRTTPPPFNGLGKRTVSLEVAAALLDNVPNQVYLGLGFRGISPTMLIDQASVLKFAMASETTGEALLPTNMATNRFVVRVVESRGFNQEVDPEAFEKILRFTPHVVPPWNLDLDPVDEDDLERLRPSQICHESWAMAGLIEYNVRSFSSQKLCGDAINAIEWLQRVIDASKMYRIDEFFAQENSPDSENLPVLNFSKLVSLLPLDTSMPQLSVLTLAELLDLATASRAFTFGEWLLLSDDIDGPPIPLKLYGNQALTPSIIRFATATNNSQVCDSAVQSLSQPLSTNTLRALLNFQIAMRQWDSVAFTLEYLRDFRLKSWGHSNVIALAAEIVRIDHAIQQQQSPDPSERERLEESLTQARSILLRVLHGEFNESQPHLENTFQNRSLYSIHQVFLSIPGALHDVAAAATLQYTPTAHSRIPYIPSAAFHPLLSAVVDTRGSAAGKRLWQQWCLDILSPAGRRRHKGGMTRLYQHSERNPAMGDPHFDSVYFHELQQNAVIPNPNTVRIIAQAAVKEHDDFLQSTDAVEPEQDTDSSPSSKKKTPPATNPAIAILEFCAQRFESLGLRRREVNREVGGLVYRRKKELRKQRKERMEKRSAAQSASTTTDTDAATP</sequence>
<feature type="compositionally biased region" description="Basic and acidic residues" evidence="1">
    <location>
        <begin position="414"/>
        <end position="424"/>
    </location>
</feature>
<comment type="caution">
    <text evidence="2">The sequence shown here is derived from an EMBL/GenBank/DDBJ whole genome shotgun (WGS) entry which is preliminary data.</text>
</comment>
<dbReference type="VEuPathDB" id="FungiDB:P170DRAFT_434731"/>
<evidence type="ECO:0000256" key="1">
    <source>
        <dbReference type="SAM" id="MobiDB-lite"/>
    </source>
</evidence>
<dbReference type="AlphaFoldDB" id="A0A2I2GJF2"/>
<feature type="region of interest" description="Disordered" evidence="1">
    <location>
        <begin position="952"/>
        <end position="975"/>
    </location>
</feature>
<keyword evidence="3" id="KW-1185">Reference proteome</keyword>
<feature type="compositionally biased region" description="Basic residues" evidence="1">
    <location>
        <begin position="1008"/>
        <end position="1019"/>
    </location>
</feature>
<dbReference type="GeneID" id="36556480"/>
<proteinExistence type="predicted"/>
<evidence type="ECO:0000313" key="2">
    <source>
        <dbReference type="EMBL" id="PLB53009.1"/>
    </source>
</evidence>
<feature type="compositionally biased region" description="Low complexity" evidence="1">
    <location>
        <begin position="1027"/>
        <end position="1042"/>
    </location>
</feature>
<dbReference type="OrthoDB" id="5341924at2759"/>
<dbReference type="RefSeq" id="XP_024708311.1">
    <property type="nucleotide sequence ID" value="XM_024848781.1"/>
</dbReference>
<reference evidence="2 3" key="1">
    <citation type="submission" date="2016-12" db="EMBL/GenBank/DDBJ databases">
        <title>The genomes of Aspergillus section Nigri reveals drivers in fungal speciation.</title>
        <authorList>
            <consortium name="DOE Joint Genome Institute"/>
            <person name="Vesth T.C."/>
            <person name="Nybo J."/>
            <person name="Theobald S."/>
            <person name="Brandl J."/>
            <person name="Frisvad J.C."/>
            <person name="Nielsen K.F."/>
            <person name="Lyhne E.K."/>
            <person name="Kogle M.E."/>
            <person name="Kuo A."/>
            <person name="Riley R."/>
            <person name="Clum A."/>
            <person name="Nolan M."/>
            <person name="Lipzen A."/>
            <person name="Salamov A."/>
            <person name="Henrissat B."/>
            <person name="Wiebenga A."/>
            <person name="De Vries R.P."/>
            <person name="Grigoriev I.V."/>
            <person name="Mortensen U.H."/>
            <person name="Andersen M.R."/>
            <person name="Baker S.E."/>
        </authorList>
    </citation>
    <scope>NUCLEOTIDE SEQUENCE [LARGE SCALE GENOMIC DNA]</scope>
    <source>
        <strain evidence="2 3">IBT 23096</strain>
    </source>
</reference>
<dbReference type="Proteomes" id="UP000234275">
    <property type="component" value="Unassembled WGS sequence"/>
</dbReference>
<evidence type="ECO:0000313" key="3">
    <source>
        <dbReference type="Proteomes" id="UP000234275"/>
    </source>
</evidence>
<gene>
    <name evidence="2" type="ORF">P170DRAFT_434731</name>
</gene>
<dbReference type="STRING" id="1392250.A0A2I2GJF2"/>
<organism evidence="2 3">
    <name type="scientific">Aspergillus steynii IBT 23096</name>
    <dbReference type="NCBI Taxonomy" id="1392250"/>
    <lineage>
        <taxon>Eukaryota</taxon>
        <taxon>Fungi</taxon>
        <taxon>Dikarya</taxon>
        <taxon>Ascomycota</taxon>
        <taxon>Pezizomycotina</taxon>
        <taxon>Eurotiomycetes</taxon>
        <taxon>Eurotiomycetidae</taxon>
        <taxon>Eurotiales</taxon>
        <taxon>Aspergillaceae</taxon>
        <taxon>Aspergillus</taxon>
        <taxon>Aspergillus subgen. Circumdati</taxon>
    </lineage>
</organism>
<feature type="region of interest" description="Disordered" evidence="1">
    <location>
        <begin position="198"/>
        <end position="218"/>
    </location>
</feature>
<protein>
    <submittedName>
        <fullName evidence="2">Uncharacterized protein</fullName>
    </submittedName>
</protein>
<feature type="region of interest" description="Disordered" evidence="1">
    <location>
        <begin position="1005"/>
        <end position="1042"/>
    </location>
</feature>